<dbReference type="InterPro" id="IPR011051">
    <property type="entry name" value="RmlC_Cupin_sf"/>
</dbReference>
<dbReference type="Gene3D" id="1.10.10.60">
    <property type="entry name" value="Homeodomain-like"/>
    <property type="match status" value="1"/>
</dbReference>
<evidence type="ECO:0000313" key="6">
    <source>
        <dbReference type="Proteomes" id="UP001595530"/>
    </source>
</evidence>
<dbReference type="SUPFAM" id="SSF46689">
    <property type="entry name" value="Homeodomain-like"/>
    <property type="match status" value="1"/>
</dbReference>
<organism evidence="5 6">
    <name type="scientific">Undibacterium arcticum</name>
    <dbReference type="NCBI Taxonomy" id="1762892"/>
    <lineage>
        <taxon>Bacteria</taxon>
        <taxon>Pseudomonadati</taxon>
        <taxon>Pseudomonadota</taxon>
        <taxon>Betaproteobacteria</taxon>
        <taxon>Burkholderiales</taxon>
        <taxon>Oxalobacteraceae</taxon>
        <taxon>Undibacterium</taxon>
    </lineage>
</organism>
<evidence type="ECO:0000256" key="3">
    <source>
        <dbReference type="ARBA" id="ARBA00023163"/>
    </source>
</evidence>
<dbReference type="EMBL" id="JBHRTP010000101">
    <property type="protein sequence ID" value="MFC3111125.1"/>
    <property type="molecule type" value="Genomic_DNA"/>
</dbReference>
<dbReference type="PANTHER" id="PTHR11019:SF159">
    <property type="entry name" value="TRANSCRIPTIONAL REGULATOR-RELATED"/>
    <property type="match status" value="1"/>
</dbReference>
<keyword evidence="2" id="KW-0238">DNA-binding</keyword>
<dbReference type="InterPro" id="IPR009057">
    <property type="entry name" value="Homeodomain-like_sf"/>
</dbReference>
<dbReference type="PRINTS" id="PR00032">
    <property type="entry name" value="HTHARAC"/>
</dbReference>
<proteinExistence type="predicted"/>
<dbReference type="PROSITE" id="PS00041">
    <property type="entry name" value="HTH_ARAC_FAMILY_1"/>
    <property type="match status" value="1"/>
</dbReference>
<comment type="caution">
    <text evidence="5">The sequence shown here is derived from an EMBL/GenBank/DDBJ whole genome shotgun (WGS) entry which is preliminary data.</text>
</comment>
<feature type="domain" description="HTH araC/xylS-type" evidence="4">
    <location>
        <begin position="159"/>
        <end position="259"/>
    </location>
</feature>
<dbReference type="InterPro" id="IPR018062">
    <property type="entry name" value="HTH_AraC-typ_CS"/>
</dbReference>
<dbReference type="RefSeq" id="WP_390324353.1">
    <property type="nucleotide sequence ID" value="NZ_JBHRTP010000101.1"/>
</dbReference>
<accession>A0ABV7F865</accession>
<dbReference type="InterPro" id="IPR020449">
    <property type="entry name" value="Tscrpt_reg_AraC-type_HTH"/>
</dbReference>
<dbReference type="PROSITE" id="PS01124">
    <property type="entry name" value="HTH_ARAC_FAMILY_2"/>
    <property type="match status" value="1"/>
</dbReference>
<keyword evidence="1" id="KW-0805">Transcription regulation</keyword>
<dbReference type="InterPro" id="IPR018060">
    <property type="entry name" value="HTH_AraC"/>
</dbReference>
<protein>
    <submittedName>
        <fullName evidence="5">AraC family transcriptional regulator</fullName>
    </submittedName>
</protein>
<reference evidence="6" key="1">
    <citation type="journal article" date="2019" name="Int. J. Syst. Evol. Microbiol.">
        <title>The Global Catalogue of Microorganisms (GCM) 10K type strain sequencing project: providing services to taxonomists for standard genome sequencing and annotation.</title>
        <authorList>
            <consortium name="The Broad Institute Genomics Platform"/>
            <consortium name="The Broad Institute Genome Sequencing Center for Infectious Disease"/>
            <person name="Wu L."/>
            <person name="Ma J."/>
        </authorList>
    </citation>
    <scope>NUCLEOTIDE SEQUENCE [LARGE SCALE GENOMIC DNA]</scope>
    <source>
        <strain evidence="6">KCTC 42986</strain>
    </source>
</reference>
<dbReference type="SUPFAM" id="SSF51182">
    <property type="entry name" value="RmlC-like cupins"/>
    <property type="match status" value="1"/>
</dbReference>
<evidence type="ECO:0000256" key="1">
    <source>
        <dbReference type="ARBA" id="ARBA00023015"/>
    </source>
</evidence>
<keyword evidence="3" id="KW-0804">Transcription</keyword>
<dbReference type="Proteomes" id="UP001595530">
    <property type="component" value="Unassembled WGS sequence"/>
</dbReference>
<dbReference type="PANTHER" id="PTHR11019">
    <property type="entry name" value="HTH-TYPE TRANSCRIPTIONAL REGULATOR NIMR"/>
    <property type="match status" value="1"/>
</dbReference>
<dbReference type="Pfam" id="PF12833">
    <property type="entry name" value="HTH_18"/>
    <property type="match status" value="1"/>
</dbReference>
<gene>
    <name evidence="5" type="ORF">ACFOFO_24760</name>
</gene>
<dbReference type="SMART" id="SM00342">
    <property type="entry name" value="HTH_ARAC"/>
    <property type="match status" value="1"/>
</dbReference>
<evidence type="ECO:0000256" key="2">
    <source>
        <dbReference type="ARBA" id="ARBA00023125"/>
    </source>
</evidence>
<sequence>MPIEPITHTQPQPGMAPSAQRPVRLIARDLDTAELLAAHSHRWGQVTHASLGLIRVTVGNSSWIVPPLRAIWIPPNALHEIVVLEKANLRALYVDAELAPFQGTDCEVLNVSALLRELIAALAQADPDTPRETKLAALILDELAGAATLPIRVALPTDKRLKALCEMMIAAPGSRFGLDDFARHVGASGRTLARLFERDLGMSFSQWRQQMRLAHAAQLIARGMPMSQVAADLGYASQSAFSAMFKKTFGQSPSVFFDGKAQ</sequence>
<keyword evidence="6" id="KW-1185">Reference proteome</keyword>
<evidence type="ECO:0000313" key="5">
    <source>
        <dbReference type="EMBL" id="MFC3111125.1"/>
    </source>
</evidence>
<dbReference type="CDD" id="cd06124">
    <property type="entry name" value="cupin_NimR-like_N"/>
    <property type="match status" value="1"/>
</dbReference>
<evidence type="ECO:0000259" key="4">
    <source>
        <dbReference type="PROSITE" id="PS01124"/>
    </source>
</evidence>
<name>A0ABV7F865_9BURK</name>